<dbReference type="InterPro" id="IPR026467">
    <property type="entry name" value="Ser/Gly_Cys_C_dom"/>
</dbReference>
<evidence type="ECO:0000313" key="3">
    <source>
        <dbReference type="EMBL" id="OOC04474.1"/>
    </source>
</evidence>
<evidence type="ECO:0000313" key="4">
    <source>
        <dbReference type="Proteomes" id="UP000014137"/>
    </source>
</evidence>
<comment type="caution">
    <text evidence="2">The sequence shown here is derived from an EMBL/GenBank/DDBJ whole genome shotgun (WGS) entry which is preliminary data.</text>
</comment>
<protein>
    <recommendedName>
        <fullName evidence="6">TIGR04222 domain-containing membrane protein</fullName>
    </recommendedName>
</protein>
<keyword evidence="5" id="KW-1185">Reference proteome</keyword>
<feature type="transmembrane region" description="Helical" evidence="1">
    <location>
        <begin position="142"/>
        <end position="161"/>
    </location>
</feature>
<evidence type="ECO:0000313" key="5">
    <source>
        <dbReference type="Proteomes" id="UP000188551"/>
    </source>
</evidence>
<evidence type="ECO:0000256" key="1">
    <source>
        <dbReference type="SAM" id="Phobius"/>
    </source>
</evidence>
<dbReference type="PATRIC" id="fig|1238180.3.peg.3517"/>
<name>M2QJ47_9PSEU</name>
<keyword evidence="1" id="KW-0472">Membrane</keyword>
<reference evidence="2 4" key="1">
    <citation type="submission" date="2012-10" db="EMBL/GenBank/DDBJ databases">
        <title>Genome assembly of Amycolatopsis azurea DSM 43854.</title>
        <authorList>
            <person name="Khatri I."/>
            <person name="Kaur I."/>
            <person name="Subramanian S."/>
            <person name="Mayilraj S."/>
        </authorList>
    </citation>
    <scope>NUCLEOTIDE SEQUENCE [LARGE SCALE GENOMIC DNA]</scope>
    <source>
        <strain evidence="2 4">DSM 43854</strain>
    </source>
</reference>
<keyword evidence="1" id="KW-1133">Transmembrane helix</keyword>
<dbReference type="Proteomes" id="UP000188551">
    <property type="component" value="Unassembled WGS sequence"/>
</dbReference>
<keyword evidence="1" id="KW-0812">Transmembrane</keyword>
<feature type="transmembrane region" description="Helical" evidence="1">
    <location>
        <begin position="12"/>
        <end position="34"/>
    </location>
</feature>
<dbReference type="Proteomes" id="UP000014137">
    <property type="component" value="Unassembled WGS sequence"/>
</dbReference>
<dbReference type="EMBL" id="ANMG01000029">
    <property type="protein sequence ID" value="EMD26736.1"/>
    <property type="molecule type" value="Genomic_DNA"/>
</dbReference>
<feature type="transmembrane region" description="Helical" evidence="1">
    <location>
        <begin position="173"/>
        <end position="193"/>
    </location>
</feature>
<dbReference type="AlphaFoldDB" id="M2QJ47"/>
<accession>M2QJ47</accession>
<dbReference type="NCBIfam" id="TIGR04222">
    <property type="entry name" value="near_uncomplex"/>
    <property type="match status" value="1"/>
</dbReference>
<dbReference type="OrthoDB" id="3620552at2"/>
<dbReference type="RefSeq" id="WP_005157012.1">
    <property type="nucleotide sequence ID" value="NZ_ANMG01000029.1"/>
</dbReference>
<gene>
    <name evidence="3" type="ORF">B0293_21895</name>
    <name evidence="2" type="ORF">C791_2918</name>
</gene>
<reference evidence="3 5" key="2">
    <citation type="submission" date="2017-02" db="EMBL/GenBank/DDBJ databases">
        <title>Amycolatopsis azurea DSM 43854 draft genome.</title>
        <authorList>
            <person name="Mayilraj S."/>
        </authorList>
    </citation>
    <scope>NUCLEOTIDE SEQUENCE [LARGE SCALE GENOMIC DNA]</scope>
    <source>
        <strain evidence="3 5">DSM 43854</strain>
    </source>
</reference>
<evidence type="ECO:0008006" key="6">
    <source>
        <dbReference type="Google" id="ProtNLM"/>
    </source>
</evidence>
<proteinExistence type="predicted"/>
<dbReference type="EMBL" id="MUXN01000016">
    <property type="protein sequence ID" value="OOC04474.1"/>
    <property type="molecule type" value="Genomic_DNA"/>
</dbReference>
<sequence length="296" mass="30729">MNEPWGISGPAFAWIYGVCAVLPLALAAANELWLRRDTGVRKVPGLYHLAALAGGAERVTDTAVAGLIERHSLRPDGRGLLHPIRPTPADPFERAVVSLVHGHGITLRELRSRMARHEVVLQLRADLERKGLSVAENRRRTGWLLALALYAAVLALGIARLANAIPLERAHDILVFLILGVVCALGVTVWGQWPDRSGRTTSAGRLALRYGDWDRDLARTVTGQVALNGVQAFPDQVVAITLIRTGGTKARLFGGTASTCGGGAAYFAASSCGGGGSSCGGGGSSCGGGGGGGCGG</sequence>
<organism evidence="2 4">
    <name type="scientific">Amycolatopsis azurea DSM 43854</name>
    <dbReference type="NCBI Taxonomy" id="1238180"/>
    <lineage>
        <taxon>Bacteria</taxon>
        <taxon>Bacillati</taxon>
        <taxon>Actinomycetota</taxon>
        <taxon>Actinomycetes</taxon>
        <taxon>Pseudonocardiales</taxon>
        <taxon>Pseudonocardiaceae</taxon>
        <taxon>Amycolatopsis</taxon>
    </lineage>
</organism>
<evidence type="ECO:0000313" key="2">
    <source>
        <dbReference type="EMBL" id="EMD26736.1"/>
    </source>
</evidence>